<evidence type="ECO:0000256" key="4">
    <source>
        <dbReference type="ARBA" id="ARBA00022527"/>
    </source>
</evidence>
<evidence type="ECO:0000313" key="19">
    <source>
        <dbReference type="Proteomes" id="UP000026962"/>
    </source>
</evidence>
<dbReference type="FunFam" id="3.30.200.20:FF:001103">
    <property type="entry name" value="Os08g0514000 protein"/>
    <property type="match status" value="1"/>
</dbReference>
<dbReference type="GO" id="GO:0016020">
    <property type="term" value="C:membrane"/>
    <property type="evidence" value="ECO:0007669"/>
    <property type="project" value="UniProtKB-SubCell"/>
</dbReference>
<feature type="transmembrane region" description="Helical" evidence="15">
    <location>
        <begin position="596"/>
        <end position="620"/>
    </location>
</feature>
<dbReference type="Pfam" id="PF07714">
    <property type="entry name" value="PK_Tyr_Ser-Thr"/>
    <property type="match status" value="1"/>
</dbReference>
<dbReference type="SMART" id="SM00220">
    <property type="entry name" value="S_TKc"/>
    <property type="match status" value="1"/>
</dbReference>
<evidence type="ECO:0000256" key="11">
    <source>
        <dbReference type="ARBA" id="ARBA00022840"/>
    </source>
</evidence>
<feature type="transmembrane region" description="Helical" evidence="15">
    <location>
        <begin position="275"/>
        <end position="302"/>
    </location>
</feature>
<protein>
    <recommendedName>
        <fullName evidence="17">Protein kinase domain-containing protein</fullName>
    </recommendedName>
</protein>
<dbReference type="AlphaFoldDB" id="A0A0E0KM43"/>
<evidence type="ECO:0000256" key="10">
    <source>
        <dbReference type="ARBA" id="ARBA00022777"/>
    </source>
</evidence>
<evidence type="ECO:0000256" key="1">
    <source>
        <dbReference type="ARBA" id="ARBA00004479"/>
    </source>
</evidence>
<dbReference type="GO" id="GO:0005524">
    <property type="term" value="F:ATP binding"/>
    <property type="evidence" value="ECO:0007669"/>
    <property type="project" value="UniProtKB-UniRule"/>
</dbReference>
<feature type="signal peptide" evidence="16">
    <location>
        <begin position="1"/>
        <end position="17"/>
    </location>
</feature>
<dbReference type="Gene3D" id="1.10.510.10">
    <property type="entry name" value="Transferase(Phosphotransferase) domain 1"/>
    <property type="match status" value="1"/>
</dbReference>
<comment type="similarity">
    <text evidence="2">In the N-terminal section; belongs to the leguminous lectin family.</text>
</comment>
<keyword evidence="6 15" id="KW-0812">Transmembrane</keyword>
<dbReference type="SUPFAM" id="SSF56112">
    <property type="entry name" value="Protein kinase-like (PK-like)"/>
    <property type="match status" value="1"/>
</dbReference>
<dbReference type="PROSITE" id="PS50011">
    <property type="entry name" value="PROTEIN_KINASE_DOM"/>
    <property type="match status" value="1"/>
</dbReference>
<dbReference type="Pfam" id="PF00139">
    <property type="entry name" value="Lectin_legB"/>
    <property type="match status" value="2"/>
</dbReference>
<accession>A0A0E0KM43</accession>
<dbReference type="InterPro" id="IPR000719">
    <property type="entry name" value="Prot_kinase_dom"/>
</dbReference>
<evidence type="ECO:0000256" key="13">
    <source>
        <dbReference type="ARBA" id="ARBA00023136"/>
    </source>
</evidence>
<evidence type="ECO:0000256" key="3">
    <source>
        <dbReference type="ARBA" id="ARBA00010217"/>
    </source>
</evidence>
<comment type="similarity">
    <text evidence="3">In the C-terminal section; belongs to the protein kinase superfamily. Ser/Thr protein kinase family.</text>
</comment>
<dbReference type="Proteomes" id="UP000026962">
    <property type="component" value="Chromosome 4"/>
</dbReference>
<dbReference type="FunFam" id="2.60.120.200:FF:000262">
    <property type="entry name" value="OSJNBa0027H06.10-like protein"/>
    <property type="match status" value="1"/>
</dbReference>
<dbReference type="GO" id="GO:0004674">
    <property type="term" value="F:protein serine/threonine kinase activity"/>
    <property type="evidence" value="ECO:0007669"/>
    <property type="project" value="UniProtKB-KW"/>
</dbReference>
<evidence type="ECO:0000256" key="2">
    <source>
        <dbReference type="ARBA" id="ARBA00008536"/>
    </source>
</evidence>
<dbReference type="EnsemblPlants" id="OPUNC04G00480.1">
    <property type="protein sequence ID" value="OPUNC04G00480.1"/>
    <property type="gene ID" value="OPUNC04G00480"/>
</dbReference>
<sequence length="1137" mass="122778">MELLVLLLAISCSPAMADVVSYSFAAVGGRAATSGLVVATNSSILSPATFLFDAQFFPVFNESDGFLLLADTVELWRAAASSAGMPALEASFNTTFTVDNAFLSSAVTFVVLLDSFPPLASPDGHCGLPAPTAGAMTNPNATSSLATVEVGTVNSYGRRSPNVGLNVTVAANRTSAPHGLTVWIEYSAVEHHLWVYVTAAGEARPAKSVIDLPLNLPGRQTTQSAFVGFFAGTVRDAVLGIRDWNITVDRFPGDGRLQREDIDEEVKKSTPPSPWLVALLAVLGAVAAVVSVASVVVCYMVSRRRALETERIRQYTKLLFLVCCSLAASAAASSSGSACSDDTSYSFPSTRSEDTLALLEDAEISNNGTILHLTPPSWNKSGTALLPSPVTLWRRLDSQTTAQPGNYSKQDASLNTSFTMRVEYTKHSPDDEVAAGHNNGALAFVIVPTINGPPPPGSAAGFAVEFDVRRHPDDNRITVNIKTGGNIIGAATTAVTTTTNQTNTSVWIGYNGDKHRLLIYIDLQDRPKPEKPCLDVPLNLSSFVHDRAFIGFSSSTTTTTGSSAMDELLHRYSILSWSLTVKLPASPHGLDFEWKVVLPAVVGTVTITALMNVIVAALYLNSKYKKLKMELVLTEALRRLPGTPREFKHATIRKATNNFDEGRKLGNGGFGAVYRGTIRSSSVGKKVVVDGKTTTALPSSSVEVAVKRFTRDENRCYDDFLAEVDIINRLRHRNVVPLVGWSYEKGELLLIYEYMPNGSLDQQLFPKGKPGRILGWTTRYGIVTDIAAGLHYVHHEHDHMVLHRDIKASNILLDAAFRGRLGDFGLARIVVGLDKNSYTDVGVAGTWGFIAPEYSVSHKATRKTDVYAFGVLVLEIVTGRRALCKFQETFQLLVDWVWRLHREGRLLDAVDNGIASSSSSTQEFDADDAIRLLLLGLACSNPNPSDRPSMTEVVQVVARSAAPPDVPLVKPAFVWPPEGGVEVDSDDVGSMASDVDVSLCQWEEEETSSSDAFAFGINWGPSVAFLVWSHHQLRRTHVQYLMASNNNIGGCVTDIGGLGCAIPGVTGDRARFGFFVPREKGWRKQHRMAVARGGGARPLRHGGGGAQRQWRKDLTVEEGLSMVGLVSGKERAAVGEG</sequence>
<dbReference type="InterPro" id="IPR001220">
    <property type="entry name" value="Legume_lectin_dom"/>
</dbReference>
<evidence type="ECO:0000313" key="18">
    <source>
        <dbReference type="EnsemblPlants" id="OPUNC04G00480.1"/>
    </source>
</evidence>
<evidence type="ECO:0000256" key="16">
    <source>
        <dbReference type="SAM" id="SignalP"/>
    </source>
</evidence>
<reference evidence="18" key="1">
    <citation type="submission" date="2015-04" db="UniProtKB">
        <authorList>
            <consortium name="EnsemblPlants"/>
        </authorList>
    </citation>
    <scope>IDENTIFICATION</scope>
</reference>
<feature type="binding site" evidence="14">
    <location>
        <position position="685"/>
    </location>
    <ligand>
        <name>ATP</name>
        <dbReference type="ChEBI" id="CHEBI:30616"/>
    </ligand>
</feature>
<dbReference type="PROSITE" id="PS00108">
    <property type="entry name" value="PROTEIN_KINASE_ST"/>
    <property type="match status" value="1"/>
</dbReference>
<dbReference type="InterPro" id="IPR013320">
    <property type="entry name" value="ConA-like_dom_sf"/>
</dbReference>
<dbReference type="InterPro" id="IPR050528">
    <property type="entry name" value="L-type_Lectin-RKs"/>
</dbReference>
<evidence type="ECO:0000256" key="7">
    <source>
        <dbReference type="ARBA" id="ARBA00022729"/>
    </source>
</evidence>
<evidence type="ECO:0000256" key="12">
    <source>
        <dbReference type="ARBA" id="ARBA00022989"/>
    </source>
</evidence>
<keyword evidence="5" id="KW-0808">Transferase</keyword>
<evidence type="ECO:0000256" key="9">
    <source>
        <dbReference type="ARBA" id="ARBA00022741"/>
    </source>
</evidence>
<keyword evidence="10" id="KW-0418">Kinase</keyword>
<name>A0A0E0KM43_ORYPU</name>
<dbReference type="GO" id="GO:0006952">
    <property type="term" value="P:defense response"/>
    <property type="evidence" value="ECO:0007669"/>
    <property type="project" value="UniProtKB-ARBA"/>
</dbReference>
<keyword evidence="11 14" id="KW-0067">ATP-binding</keyword>
<dbReference type="eggNOG" id="ENOG502QT06">
    <property type="taxonomic scope" value="Eukaryota"/>
</dbReference>
<dbReference type="InterPro" id="IPR001245">
    <property type="entry name" value="Ser-Thr/Tyr_kinase_cat_dom"/>
</dbReference>
<evidence type="ECO:0000256" key="6">
    <source>
        <dbReference type="ARBA" id="ARBA00022692"/>
    </source>
</evidence>
<dbReference type="PANTHER" id="PTHR27007">
    <property type="match status" value="1"/>
</dbReference>
<keyword evidence="13 15" id="KW-0472">Membrane</keyword>
<keyword evidence="7 16" id="KW-0732">Signal</keyword>
<keyword evidence="8" id="KW-0430">Lectin</keyword>
<feature type="chain" id="PRO_5002365461" description="Protein kinase domain-containing protein" evidence="16">
    <location>
        <begin position="18"/>
        <end position="1137"/>
    </location>
</feature>
<comment type="subcellular location">
    <subcellularLocation>
        <location evidence="1">Membrane</location>
        <topology evidence="1">Single-pass type I membrane protein</topology>
    </subcellularLocation>
</comment>
<dbReference type="Gene3D" id="3.30.200.20">
    <property type="entry name" value="Phosphorylase Kinase, domain 1"/>
    <property type="match status" value="1"/>
</dbReference>
<dbReference type="HOGENOM" id="CLU_278304_0_0_1"/>
<evidence type="ECO:0000256" key="8">
    <source>
        <dbReference type="ARBA" id="ARBA00022734"/>
    </source>
</evidence>
<dbReference type="STRING" id="4537.A0A0E0KM43"/>
<reference evidence="18" key="2">
    <citation type="submission" date="2018-05" db="EMBL/GenBank/DDBJ databases">
        <title>OpunRS2 (Oryza punctata Reference Sequence Version 2).</title>
        <authorList>
            <person name="Zhang J."/>
            <person name="Kudrna D."/>
            <person name="Lee S."/>
            <person name="Talag J."/>
            <person name="Welchert J."/>
            <person name="Wing R.A."/>
        </authorList>
    </citation>
    <scope>NUCLEOTIDE SEQUENCE [LARGE SCALE GENOMIC DNA]</scope>
</reference>
<keyword evidence="19" id="KW-1185">Reference proteome</keyword>
<dbReference type="SUPFAM" id="SSF49899">
    <property type="entry name" value="Concanavalin A-like lectins/glucanases"/>
    <property type="match status" value="2"/>
</dbReference>
<organism evidence="18">
    <name type="scientific">Oryza punctata</name>
    <name type="common">Red rice</name>
    <dbReference type="NCBI Taxonomy" id="4537"/>
    <lineage>
        <taxon>Eukaryota</taxon>
        <taxon>Viridiplantae</taxon>
        <taxon>Streptophyta</taxon>
        <taxon>Embryophyta</taxon>
        <taxon>Tracheophyta</taxon>
        <taxon>Spermatophyta</taxon>
        <taxon>Magnoliopsida</taxon>
        <taxon>Liliopsida</taxon>
        <taxon>Poales</taxon>
        <taxon>Poaceae</taxon>
        <taxon>BOP clade</taxon>
        <taxon>Oryzoideae</taxon>
        <taxon>Oryzeae</taxon>
        <taxon>Oryzinae</taxon>
        <taxon>Oryza</taxon>
    </lineage>
</organism>
<dbReference type="GO" id="GO:0051707">
    <property type="term" value="P:response to other organism"/>
    <property type="evidence" value="ECO:0007669"/>
    <property type="project" value="UniProtKB-ARBA"/>
</dbReference>
<dbReference type="GO" id="GO:0030246">
    <property type="term" value="F:carbohydrate binding"/>
    <property type="evidence" value="ECO:0007669"/>
    <property type="project" value="UniProtKB-KW"/>
</dbReference>
<keyword evidence="12 15" id="KW-1133">Transmembrane helix</keyword>
<dbReference type="Gramene" id="OPUNC04G00480.1">
    <property type="protein sequence ID" value="OPUNC04G00480.1"/>
    <property type="gene ID" value="OPUNC04G00480"/>
</dbReference>
<keyword evidence="9 14" id="KW-0547">Nucleotide-binding</keyword>
<feature type="domain" description="Protein kinase" evidence="17">
    <location>
        <begin position="659"/>
        <end position="969"/>
    </location>
</feature>
<dbReference type="InterPro" id="IPR011009">
    <property type="entry name" value="Kinase-like_dom_sf"/>
</dbReference>
<evidence type="ECO:0000259" key="17">
    <source>
        <dbReference type="PROSITE" id="PS50011"/>
    </source>
</evidence>
<keyword evidence="4" id="KW-0723">Serine/threonine-protein kinase</keyword>
<evidence type="ECO:0000256" key="14">
    <source>
        <dbReference type="PROSITE-ProRule" id="PRU10141"/>
    </source>
</evidence>
<evidence type="ECO:0000256" key="5">
    <source>
        <dbReference type="ARBA" id="ARBA00022679"/>
    </source>
</evidence>
<proteinExistence type="inferred from homology"/>
<evidence type="ECO:0000256" key="15">
    <source>
        <dbReference type="SAM" id="Phobius"/>
    </source>
</evidence>
<dbReference type="PROSITE" id="PS00107">
    <property type="entry name" value="PROTEIN_KINASE_ATP"/>
    <property type="match status" value="1"/>
</dbReference>
<dbReference type="Gene3D" id="2.60.120.200">
    <property type="match status" value="2"/>
</dbReference>
<dbReference type="InterPro" id="IPR008271">
    <property type="entry name" value="Ser/Thr_kinase_AS"/>
</dbReference>
<dbReference type="InterPro" id="IPR017441">
    <property type="entry name" value="Protein_kinase_ATP_BS"/>
</dbReference>
<dbReference type="FunFam" id="1.10.510.10:FF:000444">
    <property type="entry name" value="probable L-type lectin-domain containing receptor kinase S.5"/>
    <property type="match status" value="1"/>
</dbReference>